<proteinExistence type="predicted"/>
<gene>
    <name evidence="2" type="ORF">K470DRAFT_20050</name>
</gene>
<name>A0A6A7BQ84_9PEZI</name>
<feature type="compositionally biased region" description="Low complexity" evidence="1">
    <location>
        <begin position="19"/>
        <end position="40"/>
    </location>
</feature>
<sequence>MSKTSSKVHFLDEGKRDSSSSSSGSCCSSCSSCLSSGSRCSRCETGRYEYKAHRIVEIRRDGQRRVTTHVERSWY</sequence>
<evidence type="ECO:0000313" key="3">
    <source>
        <dbReference type="Proteomes" id="UP000799421"/>
    </source>
</evidence>
<dbReference type="Proteomes" id="UP000799421">
    <property type="component" value="Unassembled WGS sequence"/>
</dbReference>
<evidence type="ECO:0000256" key="1">
    <source>
        <dbReference type="SAM" id="MobiDB-lite"/>
    </source>
</evidence>
<feature type="compositionally biased region" description="Basic and acidic residues" evidence="1">
    <location>
        <begin position="9"/>
        <end position="18"/>
    </location>
</feature>
<feature type="region of interest" description="Disordered" evidence="1">
    <location>
        <begin position="1"/>
        <end position="41"/>
    </location>
</feature>
<dbReference type="EMBL" id="MU006070">
    <property type="protein sequence ID" value="KAF2857087.1"/>
    <property type="molecule type" value="Genomic_DNA"/>
</dbReference>
<evidence type="ECO:0000313" key="2">
    <source>
        <dbReference type="EMBL" id="KAF2857087.1"/>
    </source>
</evidence>
<keyword evidence="3" id="KW-1185">Reference proteome</keyword>
<organism evidence="2 3">
    <name type="scientific">Piedraia hortae CBS 480.64</name>
    <dbReference type="NCBI Taxonomy" id="1314780"/>
    <lineage>
        <taxon>Eukaryota</taxon>
        <taxon>Fungi</taxon>
        <taxon>Dikarya</taxon>
        <taxon>Ascomycota</taxon>
        <taxon>Pezizomycotina</taxon>
        <taxon>Dothideomycetes</taxon>
        <taxon>Dothideomycetidae</taxon>
        <taxon>Capnodiales</taxon>
        <taxon>Piedraiaceae</taxon>
        <taxon>Piedraia</taxon>
    </lineage>
</organism>
<protein>
    <submittedName>
        <fullName evidence="2">Uncharacterized protein</fullName>
    </submittedName>
</protein>
<dbReference type="AlphaFoldDB" id="A0A6A7BQ84"/>
<accession>A0A6A7BQ84</accession>
<reference evidence="2" key="1">
    <citation type="journal article" date="2020" name="Stud. Mycol.">
        <title>101 Dothideomycetes genomes: a test case for predicting lifestyles and emergence of pathogens.</title>
        <authorList>
            <person name="Haridas S."/>
            <person name="Albert R."/>
            <person name="Binder M."/>
            <person name="Bloem J."/>
            <person name="Labutti K."/>
            <person name="Salamov A."/>
            <person name="Andreopoulos B."/>
            <person name="Baker S."/>
            <person name="Barry K."/>
            <person name="Bills G."/>
            <person name="Bluhm B."/>
            <person name="Cannon C."/>
            <person name="Castanera R."/>
            <person name="Culley D."/>
            <person name="Daum C."/>
            <person name="Ezra D."/>
            <person name="Gonzalez J."/>
            <person name="Henrissat B."/>
            <person name="Kuo A."/>
            <person name="Liang C."/>
            <person name="Lipzen A."/>
            <person name="Lutzoni F."/>
            <person name="Magnuson J."/>
            <person name="Mondo S."/>
            <person name="Nolan M."/>
            <person name="Ohm R."/>
            <person name="Pangilinan J."/>
            <person name="Park H.-J."/>
            <person name="Ramirez L."/>
            <person name="Alfaro M."/>
            <person name="Sun H."/>
            <person name="Tritt A."/>
            <person name="Yoshinaga Y."/>
            <person name="Zwiers L.-H."/>
            <person name="Turgeon B."/>
            <person name="Goodwin S."/>
            <person name="Spatafora J."/>
            <person name="Crous P."/>
            <person name="Grigoriev I."/>
        </authorList>
    </citation>
    <scope>NUCLEOTIDE SEQUENCE</scope>
    <source>
        <strain evidence="2">CBS 480.64</strain>
    </source>
</reference>